<dbReference type="RefSeq" id="YP_009203777.1">
    <property type="nucleotide sequence ID" value="NC_028857.1"/>
</dbReference>
<dbReference type="Pfam" id="PF10849">
    <property type="entry name" value="DUF2654"/>
    <property type="match status" value="1"/>
</dbReference>
<sequence length="122" mass="14243">MLQPGEAFQAELEYQDKLIEDPDHQKLMEEDRLAAIEEAQARVAATAKSQADKIIKKNSRELERLNKHAQQSVLDNNFAAYKYAIEKSRKILRQPFNDELIKVQWETTRRQIWEIVNGYKAG</sequence>
<dbReference type="InterPro" id="IPR022558">
    <property type="entry name" value="DUF2654"/>
</dbReference>
<accession>A0A0K1LMK8</accession>
<evidence type="ECO:0000313" key="1">
    <source>
        <dbReference type="EMBL" id="AKU43709.1"/>
    </source>
</evidence>
<reference evidence="1 2" key="1">
    <citation type="journal article" date="2015" name="Genome Announc.">
        <title>Complete Genome Sequence of Citrobacter freundii Myophage Merlin.</title>
        <authorList>
            <person name="LeSage K.C."/>
            <person name="Hargrove E.C."/>
            <person name="Cahill J.L."/>
            <person name="Rasche E.S."/>
            <person name="Kuty Everett G.F."/>
        </authorList>
    </citation>
    <scope>NUCLEOTIDE SEQUENCE [LARGE SCALE GENOMIC DNA]</scope>
</reference>
<proteinExistence type="predicted"/>
<dbReference type="GeneID" id="26647977"/>
<dbReference type="KEGG" id="vg:26647977"/>
<dbReference type="EMBL" id="KT001915">
    <property type="protein sequence ID" value="AKU43709.1"/>
    <property type="molecule type" value="Genomic_DNA"/>
</dbReference>
<keyword evidence="2" id="KW-1185">Reference proteome</keyword>
<evidence type="ECO:0000313" key="2">
    <source>
        <dbReference type="Proteomes" id="UP000204280"/>
    </source>
</evidence>
<dbReference type="OrthoDB" id="17010at10239"/>
<dbReference type="Proteomes" id="UP000204280">
    <property type="component" value="Segment"/>
</dbReference>
<gene>
    <name evidence="1" type="ORF">CPT_Merlin63</name>
</gene>
<name>A0A0K1LMK8_9CAUD</name>
<organism evidence="1 2">
    <name type="scientific">Citrobacter phage Merlin</name>
    <dbReference type="NCBI Taxonomy" id="1675602"/>
    <lineage>
        <taxon>Viruses</taxon>
        <taxon>Duplodnaviria</taxon>
        <taxon>Heunggongvirae</taxon>
        <taxon>Uroviricota</taxon>
        <taxon>Caudoviricetes</taxon>
        <taxon>Pantevenvirales</taxon>
        <taxon>Straboviridae</taxon>
        <taxon>Tevenvirinae</taxon>
        <taxon>Moonvirus</taxon>
        <taxon>Moonvirus merlin</taxon>
    </lineage>
</organism>
<protein>
    <submittedName>
        <fullName evidence="1">Uncharacterized protein</fullName>
    </submittedName>
</protein>